<feature type="region of interest" description="Disordered" evidence="1">
    <location>
        <begin position="49"/>
        <end position="71"/>
    </location>
</feature>
<name>A0A8J5XPU2_DIALT</name>
<reference evidence="2" key="1">
    <citation type="submission" date="2021-05" db="EMBL/GenBank/DDBJ databases">
        <title>The genome of the haptophyte Pavlova lutheri (Diacronema luteri, Pavlovales) - a model for lipid biosynthesis in eukaryotic algae.</title>
        <authorList>
            <person name="Hulatt C.J."/>
            <person name="Posewitz M.C."/>
        </authorList>
    </citation>
    <scope>NUCLEOTIDE SEQUENCE</scope>
    <source>
        <strain evidence="2">NIVA-4/92</strain>
    </source>
</reference>
<feature type="region of interest" description="Disordered" evidence="1">
    <location>
        <begin position="351"/>
        <end position="396"/>
    </location>
</feature>
<accession>A0A8J5XPU2</accession>
<feature type="region of interest" description="Disordered" evidence="1">
    <location>
        <begin position="1"/>
        <end position="35"/>
    </location>
</feature>
<dbReference type="EMBL" id="JAGTXO010000009">
    <property type="protein sequence ID" value="KAG8466037.1"/>
    <property type="molecule type" value="Genomic_DNA"/>
</dbReference>
<dbReference type="Proteomes" id="UP000751190">
    <property type="component" value="Unassembled WGS sequence"/>
</dbReference>
<comment type="caution">
    <text evidence="2">The sequence shown here is derived from an EMBL/GenBank/DDBJ whole genome shotgun (WGS) entry which is preliminary data.</text>
</comment>
<protein>
    <submittedName>
        <fullName evidence="2">Uncharacterized protein</fullName>
    </submittedName>
</protein>
<sequence>MGGVGSRAICAARPVASGSSDDSPPEHDDAGENELPDWLQLGLINAFDDPLDPSPAEESEEAAGPLRPPAGWRHSLPNDGIFTPVQWTRPLPCAWLDWVEPRSALCCCLEPPLEAALRACAPAGLRGPVTLDVASSDHWDEGLLARLREPSLCPAELDGWWWVDGDIARSGELFTFHDAHWRSAHECDKWTDAGIVRPRNARGLGATAGALLSGAREGYVFDTRYRRAYVAPGHRWLFRVAPDEFRVVEYKSRTGASNALVGMYRLRRVLRAPGAALGERAASRRAGAHPPARAEFVARARAPRPHEPIAPWAACCACAGAPTCVGIGAAERLDNALVAVNPRAQFMWRGPGVHPGLGSAQPSPKADRPKEAGGDTGLRSATAERNANGRRGLELL</sequence>
<evidence type="ECO:0000313" key="3">
    <source>
        <dbReference type="Proteomes" id="UP000751190"/>
    </source>
</evidence>
<dbReference type="AlphaFoldDB" id="A0A8J5XPU2"/>
<evidence type="ECO:0000313" key="2">
    <source>
        <dbReference type="EMBL" id="KAG8466037.1"/>
    </source>
</evidence>
<gene>
    <name evidence="2" type="ORF">KFE25_005607</name>
</gene>
<feature type="compositionally biased region" description="Acidic residues" evidence="1">
    <location>
        <begin position="49"/>
        <end position="61"/>
    </location>
</feature>
<dbReference type="OrthoDB" id="10512113at2759"/>
<proteinExistence type="predicted"/>
<evidence type="ECO:0000256" key="1">
    <source>
        <dbReference type="SAM" id="MobiDB-lite"/>
    </source>
</evidence>
<keyword evidence="3" id="KW-1185">Reference proteome</keyword>
<organism evidence="2 3">
    <name type="scientific">Diacronema lutheri</name>
    <name type="common">Unicellular marine alga</name>
    <name type="synonym">Monochrysis lutheri</name>
    <dbReference type="NCBI Taxonomy" id="2081491"/>
    <lineage>
        <taxon>Eukaryota</taxon>
        <taxon>Haptista</taxon>
        <taxon>Haptophyta</taxon>
        <taxon>Pavlovophyceae</taxon>
        <taxon>Pavlovales</taxon>
        <taxon>Pavlovaceae</taxon>
        <taxon>Diacronema</taxon>
    </lineage>
</organism>